<accession>A0A1M6HHS2</accession>
<dbReference type="Pfam" id="PF07103">
    <property type="entry name" value="DUF1365"/>
    <property type="match status" value="1"/>
</dbReference>
<sequence length="258" mass="28270">MNAVPPAPAPPPRPPAPVPRAPALYESVVRHVRSAPFRSAFAHRTYYWLTELDRPPRLPWPLRALAGFGHLASRADLEGYLRGRGVTPDGGPVLVLANASVLGYVFDPLTVYWCHRPDGTLARVVAEVHNTYGDRHRYLLDVDGRGRAETAKAMYVSPFHGTDGTYRLALPEPGERLALSVTLHTEGAPPFAASVRGRRLPATPATLLRLALRHPLAPLVGAARIRTRGIGLYLRGLPVRPRPHHRDTTAHEKTGARP</sequence>
<protein>
    <recommendedName>
        <fullName evidence="4">DUF1365 domain-containing protein</fullName>
    </recommendedName>
</protein>
<dbReference type="PANTHER" id="PTHR33973:SF4">
    <property type="entry name" value="OS07G0153300 PROTEIN"/>
    <property type="match status" value="1"/>
</dbReference>
<evidence type="ECO:0000313" key="3">
    <source>
        <dbReference type="Proteomes" id="UP000184452"/>
    </source>
</evidence>
<reference evidence="2 3" key="1">
    <citation type="submission" date="2016-11" db="EMBL/GenBank/DDBJ databases">
        <authorList>
            <person name="Jaros S."/>
            <person name="Januszkiewicz K."/>
            <person name="Wedrychowicz H."/>
        </authorList>
    </citation>
    <scope>NUCLEOTIDE SEQUENCE [LARGE SCALE GENOMIC DNA]</scope>
    <source>
        <strain evidence="2 3">CGMCC 4.5723</strain>
    </source>
</reference>
<dbReference type="EMBL" id="FQZK01000004">
    <property type="protein sequence ID" value="SHJ21724.1"/>
    <property type="molecule type" value="Genomic_DNA"/>
</dbReference>
<organism evidence="2 3">
    <name type="scientific">Nocardiopsis flavescens</name>
    <dbReference type="NCBI Taxonomy" id="758803"/>
    <lineage>
        <taxon>Bacteria</taxon>
        <taxon>Bacillati</taxon>
        <taxon>Actinomycetota</taxon>
        <taxon>Actinomycetes</taxon>
        <taxon>Streptosporangiales</taxon>
        <taxon>Nocardiopsidaceae</taxon>
        <taxon>Nocardiopsis</taxon>
    </lineage>
</organism>
<feature type="region of interest" description="Disordered" evidence="1">
    <location>
        <begin position="239"/>
        <end position="258"/>
    </location>
</feature>
<gene>
    <name evidence="2" type="ORF">SAMN05421803_104183</name>
</gene>
<dbReference type="OrthoDB" id="9778801at2"/>
<name>A0A1M6HHS2_9ACTN</name>
<evidence type="ECO:0000313" key="2">
    <source>
        <dbReference type="EMBL" id="SHJ21724.1"/>
    </source>
</evidence>
<evidence type="ECO:0008006" key="4">
    <source>
        <dbReference type="Google" id="ProtNLM"/>
    </source>
</evidence>
<dbReference type="RefSeq" id="WP_073377969.1">
    <property type="nucleotide sequence ID" value="NZ_FQZK01000004.1"/>
</dbReference>
<keyword evidence="3" id="KW-1185">Reference proteome</keyword>
<feature type="compositionally biased region" description="Basic and acidic residues" evidence="1">
    <location>
        <begin position="246"/>
        <end position="258"/>
    </location>
</feature>
<evidence type="ECO:0000256" key="1">
    <source>
        <dbReference type="SAM" id="MobiDB-lite"/>
    </source>
</evidence>
<proteinExistence type="predicted"/>
<dbReference type="Proteomes" id="UP000184452">
    <property type="component" value="Unassembled WGS sequence"/>
</dbReference>
<dbReference type="PANTHER" id="PTHR33973">
    <property type="entry name" value="OS07G0153300 PROTEIN"/>
    <property type="match status" value="1"/>
</dbReference>
<dbReference type="InterPro" id="IPR010775">
    <property type="entry name" value="DUF1365"/>
</dbReference>
<dbReference type="AlphaFoldDB" id="A0A1M6HHS2"/>
<dbReference type="STRING" id="758803.SAMN05421803_104183"/>